<feature type="transmembrane region" description="Helical" evidence="1">
    <location>
        <begin position="728"/>
        <end position="748"/>
    </location>
</feature>
<feature type="transmembrane region" description="Helical" evidence="1">
    <location>
        <begin position="174"/>
        <end position="194"/>
    </location>
</feature>
<evidence type="ECO:0000313" key="3">
    <source>
        <dbReference type="Proteomes" id="UP000003980"/>
    </source>
</evidence>
<dbReference type="AlphaFoldDB" id="H2C594"/>
<feature type="transmembrane region" description="Helical" evidence="1">
    <location>
        <begin position="226"/>
        <end position="243"/>
    </location>
</feature>
<reference evidence="2 3" key="1">
    <citation type="submission" date="2012-01" db="EMBL/GenBank/DDBJ databases">
        <title>Improved High-Quality Draft sequence of Metallosphaera yellowstonensis MK1.</title>
        <authorList>
            <consortium name="US DOE Joint Genome Institute"/>
            <person name="Lucas S."/>
            <person name="Han J."/>
            <person name="Cheng J.-F."/>
            <person name="Goodwin L."/>
            <person name="Pitluck S."/>
            <person name="Peters L."/>
            <person name="Teshima H."/>
            <person name="Detter J.C."/>
            <person name="Han C."/>
            <person name="Tapia R."/>
            <person name="Land M."/>
            <person name="Hauser L."/>
            <person name="Kyrpides N."/>
            <person name="Kozubal M."/>
            <person name="Macur R.E."/>
            <person name="Jay Z."/>
            <person name="Inskeep W."/>
            <person name="Woyke T."/>
        </authorList>
    </citation>
    <scope>NUCLEOTIDE SEQUENCE [LARGE SCALE GENOMIC DNA]</scope>
    <source>
        <strain evidence="2 3">MK1</strain>
    </source>
</reference>
<evidence type="ECO:0000256" key="1">
    <source>
        <dbReference type="SAM" id="Phobius"/>
    </source>
</evidence>
<feature type="transmembrane region" description="Helical" evidence="1">
    <location>
        <begin position="297"/>
        <end position="320"/>
    </location>
</feature>
<evidence type="ECO:0000313" key="2">
    <source>
        <dbReference type="EMBL" id="EHP68971.1"/>
    </source>
</evidence>
<accession>H2C594</accession>
<feature type="transmembrane region" description="Helical" evidence="1">
    <location>
        <begin position="12"/>
        <end position="29"/>
    </location>
</feature>
<keyword evidence="1" id="KW-0472">Membrane</keyword>
<gene>
    <name evidence="2" type="ORF">MetMK1DRAFT_00017170</name>
</gene>
<keyword evidence="3" id="KW-1185">Reference proteome</keyword>
<dbReference type="RefSeq" id="WP_009072510.1">
    <property type="nucleotide sequence ID" value="NZ_JH597768.1"/>
</dbReference>
<name>H2C594_9CREN</name>
<feature type="transmembrane region" description="Helical" evidence="1">
    <location>
        <begin position="374"/>
        <end position="392"/>
    </location>
</feature>
<proteinExistence type="predicted"/>
<organism evidence="2 3">
    <name type="scientific">Metallosphaera yellowstonensis MK1</name>
    <dbReference type="NCBI Taxonomy" id="671065"/>
    <lineage>
        <taxon>Archaea</taxon>
        <taxon>Thermoproteota</taxon>
        <taxon>Thermoprotei</taxon>
        <taxon>Sulfolobales</taxon>
        <taxon>Sulfolobaceae</taxon>
        <taxon>Metallosphaera</taxon>
    </lineage>
</organism>
<sequence length="777" mass="86242">MRIRLLSKRTSYFLVLLAIIEAILIISWFRTGTPIDYAEDGLGFAIWGFRSPSFYPVSWVSVRGAGSLVPFAPTSFVWSWEQAGLSMLALGNPVVEEALTFFLVMYLQGTFTYLLTKEIVGGKNLAPIIAALAYILSPYIMIYPWKRFLISEILFSALLPIVAYLFYRGLTSGMTLRYSSLIAIATFLFGFSFGQPPLVLTLWVFLFLMTLFSLILGYDMSSTLKMFALSFVLFILTGAYWILPYIGSYKTAIGLASAQYLYNQLMQGIPPFFGIRLIYPTSPEIVGYNLVYLWGSYYSSMPITISTFLIPVVAFSSVVFQRRRGVSLMAVIAIIGLFLIFGTSPPTGSLYIFLVSHVWLLKLWGNSVMEDAGYIAALPFAVLLGIGAASLSEHIRGRFRKYGTQVAAVFLGSLVILDLVLLPIPMWTGAVFTDINGPTHSPFKLYPDARAQIPQYYQQANEYLSSNTEENYRILVLPFVNYGNGIAYNLSGTPYAGGSRWALFPSTISIYGSDLGEPVDSLSRLVPELLVNNPGSFATLLQMLGVKYIVVVPTIPEGNSVLTNNILSNYSNFTLPITPIRGMFSQLKIYTVADPLPMVFAVGNISAGKNVSDVIRLLEDGSFNPHTLALVNVSGISITGNTPEITYTFTPMGYYIVKVSGAKGPFLLVLNQNYDSSWRLARGDLNVFQQLLDKNEYEHVEVDGYMNGWLISSGANGIYTIYNIQNDFGILGELISLFSVMLLIFLLVRGDTISLSLRRRESVTNENNCINKIQLKQ</sequence>
<protein>
    <submittedName>
        <fullName evidence="2">Uncharacterized protein</fullName>
    </submittedName>
</protein>
<feature type="transmembrane region" description="Helical" evidence="1">
    <location>
        <begin position="148"/>
        <end position="167"/>
    </location>
</feature>
<feature type="transmembrane region" description="Helical" evidence="1">
    <location>
        <begin position="404"/>
        <end position="427"/>
    </location>
</feature>
<keyword evidence="1" id="KW-1133">Transmembrane helix</keyword>
<dbReference type="HOGENOM" id="CLU_360054_0_0_2"/>
<dbReference type="EMBL" id="JH597768">
    <property type="protein sequence ID" value="EHP68971.1"/>
    <property type="molecule type" value="Genomic_DNA"/>
</dbReference>
<feature type="transmembrane region" description="Helical" evidence="1">
    <location>
        <begin position="125"/>
        <end position="142"/>
    </location>
</feature>
<keyword evidence="1" id="KW-0812">Transmembrane</keyword>
<feature type="transmembrane region" description="Helical" evidence="1">
    <location>
        <begin position="327"/>
        <end position="354"/>
    </location>
</feature>
<dbReference type="Proteomes" id="UP000003980">
    <property type="component" value="Unassembled WGS sequence"/>
</dbReference>
<feature type="transmembrane region" description="Helical" evidence="1">
    <location>
        <begin position="200"/>
        <end position="219"/>
    </location>
</feature>